<protein>
    <submittedName>
        <fullName evidence="1">Terminase small subunit</fullName>
    </submittedName>
</protein>
<keyword evidence="2" id="KW-1185">Reference proteome</keyword>
<gene>
    <name evidence="1" type="ORF">Zuri_92</name>
</gene>
<evidence type="ECO:0000313" key="2">
    <source>
        <dbReference type="Proteomes" id="UP000322075"/>
    </source>
</evidence>
<accession>A0A5C1K6Q8</accession>
<dbReference type="EMBL" id="MK863032">
    <property type="protein sequence ID" value="QEM41086.1"/>
    <property type="molecule type" value="Genomic_DNA"/>
</dbReference>
<reference evidence="1" key="1">
    <citation type="submission" date="2019-04" db="EMBL/GenBank/DDBJ databases">
        <authorList>
            <person name="Assadpour T."/>
            <person name="Ahmed J."/>
            <person name="Anderson S."/>
            <person name="Espinosa K."/>
            <person name="Gadsden T."/>
            <person name="Graham A."/>
            <person name="Hajjar W."/>
            <person name="Howard T."/>
            <person name="Lacafta O."/>
            <person name="Matney K."/>
            <person name="Matsen K."/>
            <person name="Osu J."/>
            <person name="Rupe E."/>
            <person name="Sang H."/>
            <person name="Wadi S."/>
            <person name="McNeal J."/>
            <person name="Temple L."/>
        </authorList>
    </citation>
    <scope>NUCLEOTIDE SEQUENCE [LARGE SCALE GENOMIC DNA]</scope>
</reference>
<name>A0A5C1K6Q8_9CAUD</name>
<dbReference type="Proteomes" id="UP000322075">
    <property type="component" value="Segment"/>
</dbReference>
<sequence length="224" mass="25120">MLTKEMVAKALPASLKSSVTQQLVDTVNNVVSDPLIAEQVRENFLSYSHVLQDGKYKMEDYLNAVQYVSYKLMNKSNQDAYFLTFPQRHAALVAKGASKKDISAYVAAYNKNQLVNKILEQSIIPSWVLNQDKYQDAINVQADLMMNAQSEKVRCDAANSLLTHLSKPKEAGFQLNINAQESSGMNELRDLLKNLAQQSIQNIEQGQSIKEITGQRIFTQESGQ</sequence>
<evidence type="ECO:0000313" key="1">
    <source>
        <dbReference type="EMBL" id="QEM41086.1"/>
    </source>
</evidence>
<proteinExistence type="predicted"/>
<organism evidence="1 2">
    <name type="scientific">Pseudomonas phage Zuri</name>
    <dbReference type="NCBI Taxonomy" id="2604899"/>
    <lineage>
        <taxon>Viruses</taxon>
        <taxon>Duplodnaviria</taxon>
        <taxon>Heunggongvirae</taxon>
        <taxon>Uroviricota</taxon>
        <taxon>Caudoviricetes</taxon>
        <taxon>Schitoviridae</taxon>
        <taxon>Zurivirus</taxon>
        <taxon>Zurivirus zuri</taxon>
    </lineage>
</organism>